<keyword evidence="7" id="KW-1185">Reference proteome</keyword>
<dbReference type="PANTHER" id="PTHR43280">
    <property type="entry name" value="ARAC-FAMILY TRANSCRIPTIONAL REGULATOR"/>
    <property type="match status" value="1"/>
</dbReference>
<dbReference type="InterPro" id="IPR009057">
    <property type="entry name" value="Homeodomain-like_sf"/>
</dbReference>
<dbReference type="SUPFAM" id="SSF46689">
    <property type="entry name" value="Homeodomain-like"/>
    <property type="match status" value="2"/>
</dbReference>
<evidence type="ECO:0000256" key="2">
    <source>
        <dbReference type="ARBA" id="ARBA00023125"/>
    </source>
</evidence>
<accession>A0ABV4Y7I4</accession>
<dbReference type="PROSITE" id="PS01124">
    <property type="entry name" value="HTH_ARAC_FAMILY_2"/>
    <property type="match status" value="1"/>
</dbReference>
<gene>
    <name evidence="6" type="ORF">ACE1B6_04380</name>
</gene>
<proteinExistence type="predicted"/>
<dbReference type="SMART" id="SM00342">
    <property type="entry name" value="HTH_ARAC"/>
    <property type="match status" value="1"/>
</dbReference>
<protein>
    <submittedName>
        <fullName evidence="6">Helix-turn-helix domain-containing protein</fullName>
    </submittedName>
</protein>
<evidence type="ECO:0000256" key="1">
    <source>
        <dbReference type="ARBA" id="ARBA00023015"/>
    </source>
</evidence>
<dbReference type="EMBL" id="JBHFNS010000019">
    <property type="protein sequence ID" value="MFB2934493.1"/>
    <property type="molecule type" value="Genomic_DNA"/>
</dbReference>
<evidence type="ECO:0000259" key="5">
    <source>
        <dbReference type="PROSITE" id="PS01124"/>
    </source>
</evidence>
<evidence type="ECO:0000313" key="7">
    <source>
        <dbReference type="Proteomes" id="UP001576776"/>
    </source>
</evidence>
<keyword evidence="1" id="KW-0805">Transcription regulation</keyword>
<dbReference type="Gene3D" id="1.10.10.60">
    <property type="entry name" value="Homeodomain-like"/>
    <property type="match status" value="2"/>
</dbReference>
<dbReference type="RefSeq" id="WP_413256021.1">
    <property type="nucleotide sequence ID" value="NZ_JBHFNS010000019.1"/>
</dbReference>
<name>A0ABV4Y7I4_9CYAN</name>
<reference evidence="6 7" key="1">
    <citation type="submission" date="2024-09" db="EMBL/GenBank/DDBJ databases">
        <title>Floridaenema gen nov. (Aerosakkonemataceae, Aerosakkonematales ord. nov., Cyanobacteria) from benthic tropical and subtropical fresh waters, with the description of four new species.</title>
        <authorList>
            <person name="Moretto J.A."/>
            <person name="Berthold D.E."/>
            <person name="Lefler F.W."/>
            <person name="Huang I.-S."/>
            <person name="Laughinghouse H. IV."/>
        </authorList>
    </citation>
    <scope>NUCLEOTIDE SEQUENCE [LARGE SCALE GENOMIC DNA]</scope>
    <source>
        <strain evidence="6 7">BLCC-F154</strain>
    </source>
</reference>
<dbReference type="Proteomes" id="UP001576776">
    <property type="component" value="Unassembled WGS sequence"/>
</dbReference>
<comment type="caution">
    <text evidence="6">The sequence shown here is derived from an EMBL/GenBank/DDBJ whole genome shotgun (WGS) entry which is preliminary data.</text>
</comment>
<dbReference type="PANTHER" id="PTHR43280:SF2">
    <property type="entry name" value="HTH-TYPE TRANSCRIPTIONAL REGULATOR EXSA"/>
    <property type="match status" value="1"/>
</dbReference>
<evidence type="ECO:0000256" key="3">
    <source>
        <dbReference type="ARBA" id="ARBA00023163"/>
    </source>
</evidence>
<evidence type="ECO:0000313" key="6">
    <source>
        <dbReference type="EMBL" id="MFB2934493.1"/>
    </source>
</evidence>
<keyword evidence="3" id="KW-0804">Transcription</keyword>
<dbReference type="InterPro" id="IPR018060">
    <property type="entry name" value="HTH_AraC"/>
</dbReference>
<feature type="domain" description="HTH araC/xylS-type" evidence="5">
    <location>
        <begin position="117"/>
        <end position="215"/>
    </location>
</feature>
<sequence>MRQEAKRQAELIQELAAMRQSIMENNQSSPLIANLQSQLNRITTELSTIAQSANTNHNDPNLNGLIQHLTTTLQSCYNLVAEINNSEPLSSDKNSVTNLADRPNPTQFQFPNNSQLREIFAFIEANYQKPIGLNEIAKSFGYSPSYLTSLVRRLTGQTVYQWIVERRMFQARHLLLETDLAVRQIAKAVGYIDTGHFVKHFRQLHQHPPNTWREMQRFPNKNSAIDRLFKDEQFDYTALTVAL</sequence>
<evidence type="ECO:0000256" key="4">
    <source>
        <dbReference type="SAM" id="MobiDB-lite"/>
    </source>
</evidence>
<feature type="region of interest" description="Disordered" evidence="4">
    <location>
        <begin position="88"/>
        <end position="108"/>
    </location>
</feature>
<keyword evidence="2" id="KW-0238">DNA-binding</keyword>
<organism evidence="6 7">
    <name type="scientific">Floridaenema fluviatile BLCC-F154</name>
    <dbReference type="NCBI Taxonomy" id="3153640"/>
    <lineage>
        <taxon>Bacteria</taxon>
        <taxon>Bacillati</taxon>
        <taxon>Cyanobacteriota</taxon>
        <taxon>Cyanophyceae</taxon>
        <taxon>Oscillatoriophycideae</taxon>
        <taxon>Aerosakkonematales</taxon>
        <taxon>Aerosakkonemataceae</taxon>
        <taxon>Floridanema</taxon>
        <taxon>Floridanema fluviatile</taxon>
    </lineage>
</organism>
<dbReference type="Pfam" id="PF12833">
    <property type="entry name" value="HTH_18"/>
    <property type="match status" value="1"/>
</dbReference>